<evidence type="ECO:0000256" key="4">
    <source>
        <dbReference type="ARBA" id="ARBA00022692"/>
    </source>
</evidence>
<keyword evidence="6 10" id="KW-0915">Sodium</keyword>
<dbReference type="PANTHER" id="PTHR10110:SF86">
    <property type="entry name" value="SODIUM_HYDROGEN EXCHANGER 7"/>
    <property type="match status" value="1"/>
</dbReference>
<feature type="transmembrane region" description="Helical" evidence="10">
    <location>
        <begin position="239"/>
        <end position="254"/>
    </location>
</feature>
<proteinExistence type="inferred from homology"/>
<keyword evidence="7 10" id="KW-0406">Ion transport</keyword>
<feature type="transmembrane region" description="Helical" evidence="10">
    <location>
        <begin position="156"/>
        <end position="177"/>
    </location>
</feature>
<evidence type="ECO:0000313" key="13">
    <source>
        <dbReference type="Proteomes" id="UP000743001"/>
    </source>
</evidence>
<evidence type="ECO:0000256" key="1">
    <source>
        <dbReference type="ARBA" id="ARBA00004651"/>
    </source>
</evidence>
<sequence>MEMFELVLLMLVLIGVSNVLNRFIPTVPVPLFQIILGALVAIMPLGLHLPLNSELFLLLFIAPLLYNDGKKTPREELWNLRSPILLLALGLVFVTVFAGGYFIHWLIPSIPLPAAFALAAILSPTDAVAVSSLAGRIHLPKGILRLLEGESLMNDASGLVAFKFAVAATVTGVFSLADATVSFLWIALGGLLCGAVLAFLIVWVRMFIRRLGMEDVTVHMLIQILTPFLIYLITEKFGLSGILAVVAGGIVHAIERDRNESVQAELRVVSQNTWTVILYILNGLVFVILGLEIPSATQTIFHNPEYSNLQVLGFIGLIYLGLLLLRFIWVFVFWRGSWLMGSGEDLERPKLMSSLLISLSGVRGAVTLAAAFSIPFLLQDGSTFPERDLIIFLAAGVILCSLVVASVLLPLLSREQGDPVDHSAEREHEARLRMLKAGIRAVEGAINEENNRAAREVINNYRRQMFHLQQQNQNSDDWSDRSRNESIMKIRFAAIQAERQALQKMLEDGEVSGELADQIQEVMSQMEIVLSSGFKMKAMVTLFRLRRLFKGQLSAKKREPIPMDTKEKFASIRLRTASAALAAVKSQMNDTNRQAVMIVASQYQDMVDRLRSGAKGGQHMDDTNEDMFDQFKNELQIKAIQAERDEVQLIFEEGGITRATANKLRQYINYTEAGILEPGEEH</sequence>
<evidence type="ECO:0000256" key="5">
    <source>
        <dbReference type="ARBA" id="ARBA00022989"/>
    </source>
</evidence>
<comment type="subcellular location">
    <subcellularLocation>
        <location evidence="1 10">Cell membrane</location>
        <topology evidence="1 10">Multi-pass membrane protein</topology>
    </subcellularLocation>
</comment>
<dbReference type="InterPro" id="IPR006153">
    <property type="entry name" value="Cation/H_exchanger_TM"/>
</dbReference>
<keyword evidence="8 10" id="KW-0472">Membrane</keyword>
<keyword evidence="9 10" id="KW-0739">Sodium transport</keyword>
<feature type="transmembrane region" description="Helical" evidence="10">
    <location>
        <begin position="31"/>
        <end position="64"/>
    </location>
</feature>
<comment type="caution">
    <text evidence="12">The sequence shown here is derived from an EMBL/GenBank/DDBJ whole genome shotgun (WGS) entry which is preliminary data.</text>
</comment>
<feature type="transmembrane region" description="Helical" evidence="10">
    <location>
        <begin position="390"/>
        <end position="412"/>
    </location>
</feature>
<accession>A0ABS6FN16</accession>
<feature type="transmembrane region" description="Helical" evidence="10">
    <location>
        <begin position="274"/>
        <end position="291"/>
    </location>
</feature>
<evidence type="ECO:0000313" key="12">
    <source>
        <dbReference type="EMBL" id="MBU5670892.1"/>
    </source>
</evidence>
<feature type="transmembrane region" description="Helical" evidence="10">
    <location>
        <begin position="113"/>
        <end position="135"/>
    </location>
</feature>
<protein>
    <submittedName>
        <fullName evidence="12">Na+/H+ antiporter</fullName>
    </submittedName>
</protein>
<evidence type="ECO:0000256" key="8">
    <source>
        <dbReference type="ARBA" id="ARBA00023136"/>
    </source>
</evidence>
<dbReference type="EMBL" id="JAHLQJ010000002">
    <property type="protein sequence ID" value="MBU5670892.1"/>
    <property type="molecule type" value="Genomic_DNA"/>
</dbReference>
<dbReference type="InterPro" id="IPR004705">
    <property type="entry name" value="Cation/H_exchanger_CPA1_bac"/>
</dbReference>
<dbReference type="PANTHER" id="PTHR10110">
    <property type="entry name" value="SODIUM/HYDROGEN EXCHANGER"/>
    <property type="match status" value="1"/>
</dbReference>
<reference evidence="12 13" key="1">
    <citation type="submission" date="2021-06" db="EMBL/GenBank/DDBJ databases">
        <authorList>
            <person name="Sun Q."/>
            <person name="Li D."/>
        </authorList>
    </citation>
    <scope>NUCLEOTIDE SEQUENCE [LARGE SCALE GENOMIC DNA]</scope>
    <source>
        <strain evidence="12 13">MSJ-6</strain>
    </source>
</reference>
<name>A0ABS6FN16_9BACL</name>
<feature type="domain" description="Cation/H+ exchanger transmembrane" evidence="11">
    <location>
        <begin position="12"/>
        <end position="412"/>
    </location>
</feature>
<comment type="similarity">
    <text evidence="10">Belongs to the monovalent cation:proton antiporter 1 (CPA1) transporter (TC 2.A.36) family.</text>
</comment>
<dbReference type="RefSeq" id="WP_216477286.1">
    <property type="nucleotide sequence ID" value="NZ_JAHLQJ010000002.1"/>
</dbReference>
<feature type="transmembrane region" description="Helical" evidence="10">
    <location>
        <begin position="355"/>
        <end position="378"/>
    </location>
</feature>
<feature type="transmembrane region" description="Helical" evidence="10">
    <location>
        <begin position="84"/>
        <end position="107"/>
    </location>
</feature>
<dbReference type="Pfam" id="PF00999">
    <property type="entry name" value="Na_H_Exchanger"/>
    <property type="match status" value="1"/>
</dbReference>
<feature type="transmembrane region" description="Helical" evidence="10">
    <location>
        <begin position="183"/>
        <end position="204"/>
    </location>
</feature>
<dbReference type="InterPro" id="IPR018422">
    <property type="entry name" value="Cation/H_exchanger_CPA1"/>
</dbReference>
<evidence type="ECO:0000259" key="11">
    <source>
        <dbReference type="Pfam" id="PF00999"/>
    </source>
</evidence>
<evidence type="ECO:0000256" key="3">
    <source>
        <dbReference type="ARBA" id="ARBA00022475"/>
    </source>
</evidence>
<keyword evidence="2 10" id="KW-0813">Transport</keyword>
<keyword evidence="4 10" id="KW-0812">Transmembrane</keyword>
<dbReference type="Proteomes" id="UP000743001">
    <property type="component" value="Unassembled WGS sequence"/>
</dbReference>
<comment type="function">
    <text evidence="10">Na(+)/H(+) antiporter that extrudes sodium in exchange for external protons.</text>
</comment>
<evidence type="ECO:0000256" key="6">
    <source>
        <dbReference type="ARBA" id="ARBA00023053"/>
    </source>
</evidence>
<evidence type="ECO:0000256" key="7">
    <source>
        <dbReference type="ARBA" id="ARBA00023065"/>
    </source>
</evidence>
<dbReference type="NCBIfam" id="TIGR00831">
    <property type="entry name" value="a_cpa1"/>
    <property type="match status" value="1"/>
</dbReference>
<feature type="transmembrane region" description="Helical" evidence="10">
    <location>
        <begin position="311"/>
        <end position="334"/>
    </location>
</feature>
<evidence type="ECO:0000256" key="2">
    <source>
        <dbReference type="ARBA" id="ARBA00022448"/>
    </source>
</evidence>
<gene>
    <name evidence="12" type="ORF">KQJ23_03505</name>
</gene>
<evidence type="ECO:0000256" key="9">
    <source>
        <dbReference type="ARBA" id="ARBA00023201"/>
    </source>
</evidence>
<keyword evidence="10" id="KW-0050">Antiport</keyword>
<feature type="transmembrane region" description="Helical" evidence="10">
    <location>
        <begin position="216"/>
        <end position="233"/>
    </location>
</feature>
<evidence type="ECO:0000256" key="10">
    <source>
        <dbReference type="RuleBase" id="RU366002"/>
    </source>
</evidence>
<organism evidence="12 13">
    <name type="scientific">Paenibacillus brevis</name>
    <dbReference type="NCBI Taxonomy" id="2841508"/>
    <lineage>
        <taxon>Bacteria</taxon>
        <taxon>Bacillati</taxon>
        <taxon>Bacillota</taxon>
        <taxon>Bacilli</taxon>
        <taxon>Bacillales</taxon>
        <taxon>Paenibacillaceae</taxon>
        <taxon>Paenibacillus</taxon>
    </lineage>
</organism>
<keyword evidence="5 10" id="KW-1133">Transmembrane helix</keyword>
<keyword evidence="13" id="KW-1185">Reference proteome</keyword>
<keyword evidence="3 10" id="KW-1003">Cell membrane</keyword>